<feature type="compositionally biased region" description="Polar residues" evidence="2">
    <location>
        <begin position="105"/>
        <end position="117"/>
    </location>
</feature>
<keyword evidence="1" id="KW-0175">Coiled coil</keyword>
<evidence type="ECO:0000256" key="1">
    <source>
        <dbReference type="SAM" id="Coils"/>
    </source>
</evidence>
<sequence length="141" mass="16501">MSKLEGFKWIPLLIKAYSEVQVRKALAAQQNELPNAPSLFVEGQAKEHNVTPKQKHTIKPSQTKQTSPTTKSQPYNYHLILRELKETQRKLHRLESTHKQLLKQLQNHFEHPGNTTKKLYRQENKPYKRSKPNKTQPFIAP</sequence>
<evidence type="ECO:0000256" key="2">
    <source>
        <dbReference type="SAM" id="MobiDB-lite"/>
    </source>
</evidence>
<proteinExistence type="predicted"/>
<dbReference type="RefSeq" id="WP_347436951.1">
    <property type="nucleotide sequence ID" value="NZ_CP089291.1"/>
</dbReference>
<feature type="region of interest" description="Disordered" evidence="2">
    <location>
        <begin position="33"/>
        <end position="76"/>
    </location>
</feature>
<evidence type="ECO:0000313" key="4">
    <source>
        <dbReference type="Proteomes" id="UP000830167"/>
    </source>
</evidence>
<accession>A0ABY4CIC2</accession>
<reference evidence="3" key="1">
    <citation type="submission" date="2021-12" db="EMBL/GenBank/DDBJ databases">
        <title>Alicyclobacillaceae gen. nov., sp. nov., isolated from chalcocite enrichment system.</title>
        <authorList>
            <person name="Jiang Z."/>
        </authorList>
    </citation>
    <scope>NUCLEOTIDE SEQUENCE</scope>
    <source>
        <strain evidence="3">MYW30-H2</strain>
    </source>
</reference>
<organism evidence="3 4">
    <name type="scientific">Fodinisporobacter ferrooxydans</name>
    <dbReference type="NCBI Taxonomy" id="2901836"/>
    <lineage>
        <taxon>Bacteria</taxon>
        <taxon>Bacillati</taxon>
        <taxon>Bacillota</taxon>
        <taxon>Bacilli</taxon>
        <taxon>Bacillales</taxon>
        <taxon>Alicyclobacillaceae</taxon>
        <taxon>Fodinisporobacter</taxon>
    </lineage>
</organism>
<dbReference type="EMBL" id="CP089291">
    <property type="protein sequence ID" value="UOF90257.1"/>
    <property type="molecule type" value="Genomic_DNA"/>
</dbReference>
<feature type="region of interest" description="Disordered" evidence="2">
    <location>
        <begin position="105"/>
        <end position="141"/>
    </location>
</feature>
<evidence type="ECO:0000313" key="3">
    <source>
        <dbReference type="EMBL" id="UOF90257.1"/>
    </source>
</evidence>
<dbReference type="Proteomes" id="UP000830167">
    <property type="component" value="Chromosome"/>
</dbReference>
<evidence type="ECO:0008006" key="5">
    <source>
        <dbReference type="Google" id="ProtNLM"/>
    </source>
</evidence>
<keyword evidence="4" id="KW-1185">Reference proteome</keyword>
<feature type="coiled-coil region" evidence="1">
    <location>
        <begin position="77"/>
        <end position="104"/>
    </location>
</feature>
<name>A0ABY4CIC2_9BACL</name>
<feature type="compositionally biased region" description="Low complexity" evidence="2">
    <location>
        <begin position="59"/>
        <end position="74"/>
    </location>
</feature>
<gene>
    <name evidence="3" type="ORF">LSG31_20745</name>
</gene>
<protein>
    <recommendedName>
        <fullName evidence="5">Transposase</fullName>
    </recommendedName>
</protein>